<dbReference type="Gene3D" id="3.30.70.270">
    <property type="match status" value="1"/>
</dbReference>
<dbReference type="EC" id="2.7.7.65" evidence="2"/>
<dbReference type="Proteomes" id="UP001271263">
    <property type="component" value="Unassembled WGS sequence"/>
</dbReference>
<evidence type="ECO:0000313" key="2">
    <source>
        <dbReference type="EMBL" id="MDR8523267.1"/>
    </source>
</evidence>
<dbReference type="GO" id="GO:0052621">
    <property type="term" value="F:diguanylate cyclase activity"/>
    <property type="evidence" value="ECO:0007669"/>
    <property type="project" value="UniProtKB-EC"/>
</dbReference>
<keyword evidence="5" id="KW-1185">Reference proteome</keyword>
<dbReference type="SUPFAM" id="SSF55073">
    <property type="entry name" value="Nucleotide cyclase"/>
    <property type="match status" value="1"/>
</dbReference>
<gene>
    <name evidence="2" type="ORF">OS133_06150</name>
    <name evidence="3" type="ORF">OS134_10110</name>
</gene>
<dbReference type="RefSeq" id="WP_310654313.1">
    <property type="nucleotide sequence ID" value="NZ_JAPMLA010000003.1"/>
</dbReference>
<dbReference type="Proteomes" id="UP001259340">
    <property type="component" value="Unassembled WGS sequence"/>
</dbReference>
<evidence type="ECO:0000259" key="1">
    <source>
        <dbReference type="SMART" id="SM00267"/>
    </source>
</evidence>
<accession>A0AAW8NK93</accession>
<reference evidence="3 5" key="1">
    <citation type="journal article" date="2022" name="bioRxiv">
        <title>Prophages regulate Shewanella fidelis 3313 motility and biofilm formation: implications for gut colonization dynamics in Ciona robusta.</title>
        <authorList>
            <person name="Natarajan O."/>
            <person name="Gibboney S.L."/>
            <person name="Young M.N."/>
            <person name="Lim S.J."/>
            <person name="Pluta N."/>
            <person name="Atkinson C.G."/>
            <person name="Leigh B.A."/>
            <person name="Liberti A."/>
            <person name="Kees E.D."/>
            <person name="Breitbart M."/>
            <person name="Gralnick J.A."/>
            <person name="Dishaw L.J."/>
        </authorList>
    </citation>
    <scope>NUCLEOTIDE SEQUENCE [LARGE SCALE GENOMIC DNA]</scope>
    <source>
        <strain evidence="3 5">JG4066</strain>
    </source>
</reference>
<comment type="caution">
    <text evidence="2">The sequence shown here is derived from an EMBL/GenBank/DDBJ whole genome shotgun (WGS) entry which is preliminary data.</text>
</comment>
<sequence length="169" mass="19956">MIYSFSNSGFRDPETGVYNQTYFMEVFNREWHRHIRDQQSVALLYLCPHIHETIYQPKLLELFMKQIQQALLRTTDLLARLDNQVFALGLFDINEAGIHVVLKRLETQIVEFNQNLLSQSYNPIEYQLAGCVCKPHKDLYLDKLFNTVEQHTRQSPINGKEKVIDFYTN</sequence>
<dbReference type="Pfam" id="PF00990">
    <property type="entry name" value="GGDEF"/>
    <property type="match status" value="1"/>
</dbReference>
<keyword evidence="2" id="KW-0808">Transferase</keyword>
<evidence type="ECO:0000313" key="4">
    <source>
        <dbReference type="Proteomes" id="UP001259340"/>
    </source>
</evidence>
<dbReference type="AlphaFoldDB" id="A0AAW8NK93"/>
<protein>
    <submittedName>
        <fullName evidence="2">Diguanylate cyclase</fullName>
        <ecNumber evidence="2">2.7.7.65</ecNumber>
    </submittedName>
</protein>
<evidence type="ECO:0000313" key="3">
    <source>
        <dbReference type="EMBL" id="MDW4824408.1"/>
    </source>
</evidence>
<reference evidence="2" key="2">
    <citation type="submission" date="2022-11" db="EMBL/GenBank/DDBJ databases">
        <title>Prophages regulate Shewanella fidelis motility and biofilm formation: implications for gut colonization dynamics in Ciona robusta.</title>
        <authorList>
            <person name="Natarajan O."/>
            <person name="Gibboney S.L."/>
            <person name="Young M.N."/>
            <person name="Lim S.J."/>
            <person name="Pluta N."/>
            <person name="Atkinson C.G.F."/>
            <person name="Leigh B.A."/>
            <person name="Liberti A."/>
            <person name="Kees E."/>
            <person name="Breitbart M."/>
            <person name="Gralnick J."/>
            <person name="Dishaw L.J."/>
        </authorList>
    </citation>
    <scope>NUCLEOTIDE SEQUENCE</scope>
    <source>
        <strain evidence="2">3313</strain>
    </source>
</reference>
<dbReference type="EMBL" id="JAPMLE010000001">
    <property type="protein sequence ID" value="MDR8523267.1"/>
    <property type="molecule type" value="Genomic_DNA"/>
</dbReference>
<dbReference type="SMART" id="SM00267">
    <property type="entry name" value="GGDEF"/>
    <property type="match status" value="1"/>
</dbReference>
<dbReference type="InterPro" id="IPR029787">
    <property type="entry name" value="Nucleotide_cyclase"/>
</dbReference>
<organism evidence="2 4">
    <name type="scientific">Shewanella fidelis</name>
    <dbReference type="NCBI Taxonomy" id="173509"/>
    <lineage>
        <taxon>Bacteria</taxon>
        <taxon>Pseudomonadati</taxon>
        <taxon>Pseudomonadota</taxon>
        <taxon>Gammaproteobacteria</taxon>
        <taxon>Alteromonadales</taxon>
        <taxon>Shewanellaceae</taxon>
        <taxon>Shewanella</taxon>
    </lineage>
</organism>
<dbReference type="InterPro" id="IPR043128">
    <property type="entry name" value="Rev_trsase/Diguanyl_cyclase"/>
</dbReference>
<name>A0AAW8NK93_9GAMM</name>
<keyword evidence="2" id="KW-0548">Nucleotidyltransferase</keyword>
<proteinExistence type="predicted"/>
<dbReference type="InterPro" id="IPR000160">
    <property type="entry name" value="GGDEF_dom"/>
</dbReference>
<feature type="domain" description="GGDEF" evidence="1">
    <location>
        <begin position="1"/>
        <end position="166"/>
    </location>
</feature>
<dbReference type="EMBL" id="JAPMLD010000003">
    <property type="protein sequence ID" value="MDW4824408.1"/>
    <property type="molecule type" value="Genomic_DNA"/>
</dbReference>
<evidence type="ECO:0000313" key="5">
    <source>
        <dbReference type="Proteomes" id="UP001271263"/>
    </source>
</evidence>